<dbReference type="AlphaFoldDB" id="A0A6N7VXH9"/>
<evidence type="ECO:0000256" key="4">
    <source>
        <dbReference type="ARBA" id="ARBA00023163"/>
    </source>
</evidence>
<dbReference type="SUPFAM" id="SSF53822">
    <property type="entry name" value="Periplasmic binding protein-like I"/>
    <property type="match status" value="1"/>
</dbReference>
<accession>A0A6N7VXH9</accession>
<comment type="caution">
    <text evidence="6">The sequence shown here is derived from an EMBL/GenBank/DDBJ whole genome shotgun (WGS) entry which is preliminary data.</text>
</comment>
<dbReference type="RefSeq" id="WP_154541482.1">
    <property type="nucleotide sequence ID" value="NZ_JAXDSU010000090.1"/>
</dbReference>
<dbReference type="PANTHER" id="PTHR30146">
    <property type="entry name" value="LACI-RELATED TRANSCRIPTIONAL REPRESSOR"/>
    <property type="match status" value="1"/>
</dbReference>
<dbReference type="SUPFAM" id="SSF47413">
    <property type="entry name" value="lambda repressor-like DNA-binding domains"/>
    <property type="match status" value="1"/>
</dbReference>
<dbReference type="Proteomes" id="UP000441925">
    <property type="component" value="Unassembled WGS sequence"/>
</dbReference>
<protein>
    <submittedName>
        <fullName evidence="6">LacI family transcriptional regulator</fullName>
    </submittedName>
</protein>
<reference evidence="6 7" key="1">
    <citation type="submission" date="2019-08" db="EMBL/GenBank/DDBJ databases">
        <title>In-depth cultivation of the pig gut microbiome towards novel bacterial diversity and tailored functional studies.</title>
        <authorList>
            <person name="Wylensek D."/>
            <person name="Hitch T.C.A."/>
            <person name="Clavel T."/>
        </authorList>
    </citation>
    <scope>NUCLEOTIDE SEQUENCE [LARGE SCALE GENOMIC DNA]</scope>
    <source>
        <strain evidence="6 7">WCA-380-WT-2B</strain>
    </source>
</reference>
<proteinExistence type="predicted"/>
<feature type="domain" description="HTH lacI-type" evidence="5">
    <location>
        <begin position="1"/>
        <end position="55"/>
    </location>
</feature>
<keyword evidence="1" id="KW-0678">Repressor</keyword>
<dbReference type="SMART" id="SM00354">
    <property type="entry name" value="HTH_LACI"/>
    <property type="match status" value="1"/>
</dbReference>
<dbReference type="GO" id="GO:0000976">
    <property type="term" value="F:transcription cis-regulatory region binding"/>
    <property type="evidence" value="ECO:0007669"/>
    <property type="project" value="TreeGrafter"/>
</dbReference>
<name>A0A6N7VXH9_9FIRM</name>
<dbReference type="Gene3D" id="3.40.50.2300">
    <property type="match status" value="2"/>
</dbReference>
<keyword evidence="4" id="KW-0804">Transcription</keyword>
<dbReference type="PROSITE" id="PS00356">
    <property type="entry name" value="HTH_LACI_1"/>
    <property type="match status" value="1"/>
</dbReference>
<evidence type="ECO:0000259" key="5">
    <source>
        <dbReference type="PROSITE" id="PS50932"/>
    </source>
</evidence>
<keyword evidence="2" id="KW-0805">Transcription regulation</keyword>
<dbReference type="PROSITE" id="PS50932">
    <property type="entry name" value="HTH_LACI_2"/>
    <property type="match status" value="1"/>
</dbReference>
<evidence type="ECO:0000256" key="1">
    <source>
        <dbReference type="ARBA" id="ARBA00022491"/>
    </source>
</evidence>
<dbReference type="GO" id="GO:0003700">
    <property type="term" value="F:DNA-binding transcription factor activity"/>
    <property type="evidence" value="ECO:0007669"/>
    <property type="project" value="TreeGrafter"/>
</dbReference>
<evidence type="ECO:0000256" key="3">
    <source>
        <dbReference type="ARBA" id="ARBA00023125"/>
    </source>
</evidence>
<dbReference type="PANTHER" id="PTHR30146:SF95">
    <property type="entry name" value="RIBOSE OPERON REPRESSOR"/>
    <property type="match status" value="1"/>
</dbReference>
<keyword evidence="3" id="KW-0238">DNA-binding</keyword>
<dbReference type="InterPro" id="IPR046335">
    <property type="entry name" value="LacI/GalR-like_sensor"/>
</dbReference>
<evidence type="ECO:0000313" key="7">
    <source>
        <dbReference type="Proteomes" id="UP000441925"/>
    </source>
</evidence>
<dbReference type="CDD" id="cd01392">
    <property type="entry name" value="HTH_LacI"/>
    <property type="match status" value="1"/>
</dbReference>
<organism evidence="6 7">
    <name type="scientific">Anaerococcus porci</name>
    <dbReference type="NCBI Taxonomy" id="2652269"/>
    <lineage>
        <taxon>Bacteria</taxon>
        <taxon>Bacillati</taxon>
        <taxon>Bacillota</taxon>
        <taxon>Tissierellia</taxon>
        <taxon>Tissierellales</taxon>
        <taxon>Peptoniphilaceae</taxon>
        <taxon>Anaerococcus</taxon>
    </lineage>
</organism>
<dbReference type="Gene3D" id="1.10.260.40">
    <property type="entry name" value="lambda repressor-like DNA-binding domains"/>
    <property type="match status" value="1"/>
</dbReference>
<dbReference type="Pfam" id="PF13377">
    <property type="entry name" value="Peripla_BP_3"/>
    <property type="match status" value="1"/>
</dbReference>
<keyword evidence="7" id="KW-1185">Reference proteome</keyword>
<sequence length="331" mass="37747">MNIYDVADYANVSVATVSRVINNTGKVSDKTRKKVEKAIKDLNYVPNDVARALASSRTNYIGVMVGNIRNYFDNQSAYEIERNLKKHEVVSILCNTSDYDDEKLDYLKVLREKKVDGIITVGSTYAELDFLNVLSRLSKDIPIVMINVKSDIKGDKLSYVCCDEVDAMEQSLAFFKKKGYKKPLLISRDLGFLTRASITKQAGFIKGLKTYFPENDFLEILVKDIDEEIDDIIAYIKREGVDVIQFEVDLIAVKFYKKFYEKGIRIPEDIGICGFDNEILTDYTHKRISSIDQRIDKLAKTAVDTLIDIGLGKDFEKVKMIKAKFIEKETI</sequence>
<evidence type="ECO:0000256" key="2">
    <source>
        <dbReference type="ARBA" id="ARBA00023015"/>
    </source>
</evidence>
<dbReference type="EMBL" id="VULQ01000011">
    <property type="protein sequence ID" value="MSS78419.1"/>
    <property type="molecule type" value="Genomic_DNA"/>
</dbReference>
<gene>
    <name evidence="6" type="ORF">FYJ26_08410</name>
</gene>
<dbReference type="InterPro" id="IPR028082">
    <property type="entry name" value="Peripla_BP_I"/>
</dbReference>
<evidence type="ECO:0000313" key="6">
    <source>
        <dbReference type="EMBL" id="MSS78419.1"/>
    </source>
</evidence>
<dbReference type="Pfam" id="PF00356">
    <property type="entry name" value="LacI"/>
    <property type="match status" value="1"/>
</dbReference>
<dbReference type="InterPro" id="IPR010982">
    <property type="entry name" value="Lambda_DNA-bd_dom_sf"/>
</dbReference>
<dbReference type="CDD" id="cd06267">
    <property type="entry name" value="PBP1_LacI_sugar_binding-like"/>
    <property type="match status" value="1"/>
</dbReference>
<dbReference type="InterPro" id="IPR000843">
    <property type="entry name" value="HTH_LacI"/>
</dbReference>